<keyword evidence="8" id="KW-0811">Translocation</keyword>
<dbReference type="STRING" id="29343.CCDG5_1081"/>
<dbReference type="PATRIC" id="fig|29343.3.peg.1139"/>
<evidence type="ECO:0000256" key="9">
    <source>
        <dbReference type="ARBA" id="ARBA00023136"/>
    </source>
</evidence>
<dbReference type="KEGG" id="ccel:CCDG5_1081"/>
<reference evidence="13" key="1">
    <citation type="submission" date="2014-07" db="EMBL/GenBank/DDBJ databases">
        <authorList>
            <person name="Wibberg D."/>
        </authorList>
    </citation>
    <scope>NUCLEOTIDE SEQUENCE [LARGE SCALE GENOMIC DNA]</scope>
    <source>
        <strain evidence="13">DG5</strain>
    </source>
</reference>
<dbReference type="GO" id="GO:0015031">
    <property type="term" value="P:protein transport"/>
    <property type="evidence" value="ECO:0007669"/>
    <property type="project" value="UniProtKB-KW"/>
</dbReference>
<evidence type="ECO:0000256" key="8">
    <source>
        <dbReference type="ARBA" id="ARBA00023010"/>
    </source>
</evidence>
<dbReference type="Pfam" id="PF02699">
    <property type="entry name" value="YajC"/>
    <property type="match status" value="1"/>
</dbReference>
<evidence type="ECO:0000256" key="7">
    <source>
        <dbReference type="ARBA" id="ARBA00022989"/>
    </source>
</evidence>
<accession>A0A078KP09</accession>
<evidence type="ECO:0000256" key="2">
    <source>
        <dbReference type="ARBA" id="ARBA00006742"/>
    </source>
</evidence>
<evidence type="ECO:0000256" key="10">
    <source>
        <dbReference type="SAM" id="Phobius"/>
    </source>
</evidence>
<evidence type="ECO:0000256" key="6">
    <source>
        <dbReference type="ARBA" id="ARBA00022927"/>
    </source>
</evidence>
<keyword evidence="6" id="KW-0653">Protein transport</keyword>
<feature type="transmembrane region" description="Helical" evidence="10">
    <location>
        <begin position="30"/>
        <end position="48"/>
    </location>
</feature>
<sequence length="117" mass="12921">MMYFENLVVGAAASASTSSAATNENTAAAMLVTFGPLILIFVLFYFFLIRPQRKKEKKVQEMRNSLQVGDNVTTVGGIIGRVVSIKEDSVVIETGADRNKIRIKKWAIQSVETIHDD</sequence>
<name>A0A078KP09_9FIRM</name>
<keyword evidence="5 10" id="KW-0812">Transmembrane</keyword>
<keyword evidence="4" id="KW-1003">Cell membrane</keyword>
<feature type="signal peptide" evidence="11">
    <location>
        <begin position="1"/>
        <end position="20"/>
    </location>
</feature>
<organism evidence="12 13">
    <name type="scientific">[Clostridium] cellulosi</name>
    <dbReference type="NCBI Taxonomy" id="29343"/>
    <lineage>
        <taxon>Bacteria</taxon>
        <taxon>Bacillati</taxon>
        <taxon>Bacillota</taxon>
        <taxon>Clostridia</taxon>
        <taxon>Eubacteriales</taxon>
        <taxon>Oscillospiraceae</taxon>
        <taxon>Oscillospiraceae incertae sedis</taxon>
    </lineage>
</organism>
<dbReference type="AlphaFoldDB" id="A0A078KP09"/>
<keyword evidence="11" id="KW-0732">Signal</keyword>
<comment type="subcellular location">
    <subcellularLocation>
        <location evidence="1">Cell membrane</location>
        <topology evidence="1">Single-pass membrane protein</topology>
    </subcellularLocation>
</comment>
<protein>
    <recommendedName>
        <fullName evidence="14">Preprotein translocase subunit YajC</fullName>
    </recommendedName>
</protein>
<dbReference type="PANTHER" id="PTHR33909:SF1">
    <property type="entry name" value="SEC TRANSLOCON ACCESSORY COMPLEX SUBUNIT YAJC"/>
    <property type="match status" value="1"/>
</dbReference>
<dbReference type="Proteomes" id="UP000032431">
    <property type="component" value="Chromosome I"/>
</dbReference>
<evidence type="ECO:0000313" key="12">
    <source>
        <dbReference type="EMBL" id="CDZ24198.1"/>
    </source>
</evidence>
<dbReference type="InterPro" id="IPR003849">
    <property type="entry name" value="Preprotein_translocase_YajC"/>
</dbReference>
<comment type="similarity">
    <text evidence="2">Belongs to the YajC family.</text>
</comment>
<evidence type="ECO:0000313" key="13">
    <source>
        <dbReference type="Proteomes" id="UP000032431"/>
    </source>
</evidence>
<dbReference type="GO" id="GO:0005886">
    <property type="term" value="C:plasma membrane"/>
    <property type="evidence" value="ECO:0007669"/>
    <property type="project" value="UniProtKB-SubCell"/>
</dbReference>
<gene>
    <name evidence="12" type="ORF">CCDG5_1081</name>
</gene>
<keyword evidence="3" id="KW-0813">Transport</keyword>
<evidence type="ECO:0000256" key="11">
    <source>
        <dbReference type="SAM" id="SignalP"/>
    </source>
</evidence>
<keyword evidence="9 10" id="KW-0472">Membrane</keyword>
<evidence type="ECO:0000256" key="1">
    <source>
        <dbReference type="ARBA" id="ARBA00004162"/>
    </source>
</evidence>
<evidence type="ECO:0000256" key="3">
    <source>
        <dbReference type="ARBA" id="ARBA00022448"/>
    </source>
</evidence>
<evidence type="ECO:0000256" key="5">
    <source>
        <dbReference type="ARBA" id="ARBA00022692"/>
    </source>
</evidence>
<keyword evidence="13" id="KW-1185">Reference proteome</keyword>
<dbReference type="HOGENOM" id="CLU_116157_5_0_9"/>
<proteinExistence type="inferred from homology"/>
<keyword evidence="7 10" id="KW-1133">Transmembrane helix</keyword>
<dbReference type="SMART" id="SM01323">
    <property type="entry name" value="YajC"/>
    <property type="match status" value="1"/>
</dbReference>
<evidence type="ECO:0000256" key="4">
    <source>
        <dbReference type="ARBA" id="ARBA00022475"/>
    </source>
</evidence>
<dbReference type="EMBL" id="LM995447">
    <property type="protein sequence ID" value="CDZ24198.1"/>
    <property type="molecule type" value="Genomic_DNA"/>
</dbReference>
<dbReference type="PRINTS" id="PR01853">
    <property type="entry name" value="YAJCTRNLCASE"/>
</dbReference>
<dbReference type="PANTHER" id="PTHR33909">
    <property type="entry name" value="SEC TRANSLOCON ACCESSORY COMPLEX SUBUNIT YAJC"/>
    <property type="match status" value="1"/>
</dbReference>
<dbReference type="NCBIfam" id="TIGR00739">
    <property type="entry name" value="yajC"/>
    <property type="match status" value="1"/>
</dbReference>
<feature type="chain" id="PRO_5001740323" description="Preprotein translocase subunit YajC" evidence="11">
    <location>
        <begin position="21"/>
        <end position="117"/>
    </location>
</feature>
<evidence type="ECO:0008006" key="14">
    <source>
        <dbReference type="Google" id="ProtNLM"/>
    </source>
</evidence>